<dbReference type="EMBL" id="JBBCAQ010000032">
    <property type="protein sequence ID" value="KAK7583713.1"/>
    <property type="molecule type" value="Genomic_DNA"/>
</dbReference>
<proteinExistence type="inferred from homology"/>
<dbReference type="AlphaFoldDB" id="A0AAN9Y3H5"/>
<dbReference type="Pfam" id="PF01650">
    <property type="entry name" value="Peptidase_C13"/>
    <property type="match status" value="1"/>
</dbReference>
<reference evidence="2 3" key="1">
    <citation type="submission" date="2024-03" db="EMBL/GenBank/DDBJ databases">
        <title>Adaptation during the transition from Ophiocordyceps entomopathogen to insect associate is accompanied by gene loss and intensified selection.</title>
        <authorList>
            <person name="Ward C.M."/>
            <person name="Onetto C.A."/>
            <person name="Borneman A.R."/>
        </authorList>
    </citation>
    <scope>NUCLEOTIDE SEQUENCE [LARGE SCALE GENOMIC DNA]</scope>
    <source>
        <strain evidence="2">AWRI1</strain>
        <tissue evidence="2">Single Adult Female</tissue>
    </source>
</reference>
<sequence>MVNGLLPRKGNIFVQTATHHHELPWAVYCDKVKRLCYGSLYGCGWTQRSDRLRQMRYGAKASIWDFYNYVRTVTTFTHPNMYGHLEMGREKISQFLDYKLVPRKQNAAKSNILDKLALTALNNANDRLKDQEMEDDLEIKESVDEPELAGLYDYLGFEKDNADNSDLIGNDMIVSGSEATLMAAASGSDSERKQIIENRNFVTETIKNIFAAIKTNNINERSDTLMEESFELDPLSIEKSEIYEGAVKAFHDICFNMNENTFAQSEIGKFAVLAAENVSLQEQVEAMKSLSHFVGQLSQFSSRCLIFRPLV</sequence>
<evidence type="ECO:0000313" key="2">
    <source>
        <dbReference type="EMBL" id="KAK7583713.1"/>
    </source>
</evidence>
<dbReference type="InterPro" id="IPR001096">
    <property type="entry name" value="Peptidase_C13"/>
</dbReference>
<protein>
    <submittedName>
        <fullName evidence="2">Uncharacterized protein</fullName>
    </submittedName>
</protein>
<organism evidence="2 3">
    <name type="scientific">Parthenolecanium corni</name>
    <dbReference type="NCBI Taxonomy" id="536013"/>
    <lineage>
        <taxon>Eukaryota</taxon>
        <taxon>Metazoa</taxon>
        <taxon>Ecdysozoa</taxon>
        <taxon>Arthropoda</taxon>
        <taxon>Hexapoda</taxon>
        <taxon>Insecta</taxon>
        <taxon>Pterygota</taxon>
        <taxon>Neoptera</taxon>
        <taxon>Paraneoptera</taxon>
        <taxon>Hemiptera</taxon>
        <taxon>Sternorrhyncha</taxon>
        <taxon>Coccoidea</taxon>
        <taxon>Coccidae</taxon>
        <taxon>Parthenolecanium</taxon>
    </lineage>
</organism>
<comment type="similarity">
    <text evidence="1">Belongs to the peptidase C13 family.</text>
</comment>
<comment type="caution">
    <text evidence="2">The sequence shown here is derived from an EMBL/GenBank/DDBJ whole genome shotgun (WGS) entry which is preliminary data.</text>
</comment>
<gene>
    <name evidence="2" type="ORF">V9T40_004676</name>
</gene>
<dbReference type="InterPro" id="IPR046427">
    <property type="entry name" value="Legumain_prodom_sf"/>
</dbReference>
<dbReference type="Gene3D" id="3.40.50.1460">
    <property type="match status" value="1"/>
</dbReference>
<keyword evidence="3" id="KW-1185">Reference proteome</keyword>
<evidence type="ECO:0000313" key="3">
    <source>
        <dbReference type="Proteomes" id="UP001367676"/>
    </source>
</evidence>
<name>A0AAN9Y3H5_9HEMI</name>
<dbReference type="Proteomes" id="UP001367676">
    <property type="component" value="Unassembled WGS sequence"/>
</dbReference>
<dbReference type="GO" id="GO:0006508">
    <property type="term" value="P:proteolysis"/>
    <property type="evidence" value="ECO:0007669"/>
    <property type="project" value="InterPro"/>
</dbReference>
<dbReference type="GO" id="GO:0008233">
    <property type="term" value="F:peptidase activity"/>
    <property type="evidence" value="ECO:0007669"/>
    <property type="project" value="InterPro"/>
</dbReference>
<evidence type="ECO:0000256" key="1">
    <source>
        <dbReference type="ARBA" id="ARBA00009941"/>
    </source>
</evidence>
<accession>A0AAN9Y3H5</accession>
<dbReference type="Gene3D" id="1.10.132.130">
    <property type="match status" value="1"/>
</dbReference>